<dbReference type="AlphaFoldDB" id="A0A372LGZ4"/>
<evidence type="ECO:0000313" key="4">
    <source>
        <dbReference type="Proteomes" id="UP000262939"/>
    </source>
</evidence>
<feature type="compositionally biased region" description="Acidic residues" evidence="1">
    <location>
        <begin position="27"/>
        <end position="67"/>
    </location>
</feature>
<keyword evidence="2" id="KW-0732">Signal</keyword>
<protein>
    <submittedName>
        <fullName evidence="3">Uncharacterized protein</fullName>
    </submittedName>
</protein>
<feature type="signal peptide" evidence="2">
    <location>
        <begin position="1"/>
        <end position="23"/>
    </location>
</feature>
<accession>A0A372LGZ4</accession>
<reference evidence="3 4" key="1">
    <citation type="submission" date="2018-08" db="EMBL/GenBank/DDBJ databases">
        <title>Bacillus chawlae sp. nov., Bacillus glennii sp. nov., and Bacillus saganii sp. nov. Isolated from the Vehicle Assembly Building at Kennedy Space Center where the Viking Spacecraft were Assembled.</title>
        <authorList>
            <person name="Seuylemezian A."/>
            <person name="Vaishampayan P."/>
        </authorList>
    </citation>
    <scope>NUCLEOTIDE SEQUENCE [LARGE SCALE GENOMIC DNA]</scope>
    <source>
        <strain evidence="3 4">V44-8</strain>
    </source>
</reference>
<proteinExistence type="predicted"/>
<evidence type="ECO:0000256" key="1">
    <source>
        <dbReference type="SAM" id="MobiDB-lite"/>
    </source>
</evidence>
<feature type="chain" id="PRO_5038949409" evidence="2">
    <location>
        <begin position="24"/>
        <end position="101"/>
    </location>
</feature>
<organism evidence="3 4">
    <name type="scientific">Peribacillus glennii</name>
    <dbReference type="NCBI Taxonomy" id="2303991"/>
    <lineage>
        <taxon>Bacteria</taxon>
        <taxon>Bacillati</taxon>
        <taxon>Bacillota</taxon>
        <taxon>Bacilli</taxon>
        <taxon>Bacillales</taxon>
        <taxon>Bacillaceae</taxon>
        <taxon>Peribacillus</taxon>
    </lineage>
</organism>
<name>A0A372LGZ4_9BACI</name>
<dbReference type="Proteomes" id="UP000262939">
    <property type="component" value="Unassembled WGS sequence"/>
</dbReference>
<sequence>MKNVKQLLLALMAAFLLTGIATGCSNEDSDAEGTETEETENTEQGTDEETEDGTEDETEDGTEEETGDGQNKSKGAEPFMVLRFLCCLPIITTSNNFPAIL</sequence>
<feature type="region of interest" description="Disordered" evidence="1">
    <location>
        <begin position="23"/>
        <end position="74"/>
    </location>
</feature>
<evidence type="ECO:0000313" key="3">
    <source>
        <dbReference type="EMBL" id="RFU65349.1"/>
    </source>
</evidence>
<keyword evidence="4" id="KW-1185">Reference proteome</keyword>
<gene>
    <name evidence="3" type="ORF">D0466_05490</name>
</gene>
<dbReference type="PROSITE" id="PS51257">
    <property type="entry name" value="PROKAR_LIPOPROTEIN"/>
    <property type="match status" value="1"/>
</dbReference>
<dbReference type="EMBL" id="QVTD01000003">
    <property type="protein sequence ID" value="RFU65349.1"/>
    <property type="molecule type" value="Genomic_DNA"/>
</dbReference>
<evidence type="ECO:0000256" key="2">
    <source>
        <dbReference type="SAM" id="SignalP"/>
    </source>
</evidence>
<comment type="caution">
    <text evidence="3">The sequence shown here is derived from an EMBL/GenBank/DDBJ whole genome shotgun (WGS) entry which is preliminary data.</text>
</comment>
<dbReference type="RefSeq" id="WP_117321524.1">
    <property type="nucleotide sequence ID" value="NZ_QVTD01000003.1"/>
</dbReference>